<feature type="region of interest" description="Disordered" evidence="1">
    <location>
        <begin position="325"/>
        <end position="345"/>
    </location>
</feature>
<feature type="compositionally biased region" description="Polar residues" evidence="1">
    <location>
        <begin position="380"/>
        <end position="391"/>
    </location>
</feature>
<dbReference type="Proteomes" id="UP000186817">
    <property type="component" value="Unassembled WGS sequence"/>
</dbReference>
<evidence type="ECO:0000313" key="2">
    <source>
        <dbReference type="EMBL" id="OLP80868.1"/>
    </source>
</evidence>
<sequence length="886" mass="97457">MPRSDGRDVPVFTVELGLRNSELKLQTEVSTPRKTPRRHSRTRASSFAPLVPSPAKPPTPEPRPPSPLRRPPTGRRRSKAPQAPQTPGAREEEAPQRSSRDHRHMRIAAATVDSKAAQQTETARTRSPTRSPIRSPVLSRRSSPRAVTVLGLHGRPPSMLERSEAWQKQREEKLQAMREKCQAEIGSFTPNLYRPVRSPRWLAGPEGGGGLFERGMRSIARRALEKRRHEEAQLESELLQCPFTPKLSTWSPDSRPSSATASPSPKRKPLRAVVASLAWDERPNPEGQVTPERAKEFYQKQQAWFEAKQGEQDELRKEHVFRTLQEEAEARKSERPPRGETGSLKVGGVLSRTVYDRQVAWLRQRDAELLEQRRSQFEAVTSRDSFGSGNDTPRRRPMSAPVTPQRKLEAPTASGAGAALLAKLKAARYLDDEPPAPRRHTEPRGLWSRPPRRRSGVAAALLVACTTCSRPCPVDILHCKHCGQKRLKVAAARGDPCGLDYTANFGWPPNSEDRLPELMSIRLDKYIANAPAAREPSLSPEEMGGGVSGGTRTQLAGTFLAEQTHFQPPKYTLVSVSSALGPDGCPRHVPSSSSAAERNGRIRPSGGPAPVMTVIPALADIEPLLKGFQLAEDNEKQEKERTDEFVKSAARVEQGSPGSKEKEAHEESPPRPRRGGARGAAERDAAAASETLFVVAFWLDPRREPLAQPRIHSRPSAIPEVKSVAMPLDLGAVAHAVESWFHSGEEPLASEELFSLPLGMGLRHTAAEARRGSLTSFLEGPHHQTAFLAQWNAEQLLQRRAQLRVAFGIEGGVAASGSGLFMAKLIRIARRIQAEEEARNKAEEEQGDDDEEDSEQASSDHGSAGCLEEQATVGVVHRYVPVGSEL</sequence>
<dbReference type="EMBL" id="LSRX01001337">
    <property type="protein sequence ID" value="OLP80868.1"/>
    <property type="molecule type" value="Genomic_DNA"/>
</dbReference>
<dbReference type="OrthoDB" id="436125at2759"/>
<feature type="region of interest" description="Disordered" evidence="1">
    <location>
        <begin position="380"/>
        <end position="412"/>
    </location>
</feature>
<feature type="region of interest" description="Disordered" evidence="1">
    <location>
        <begin position="432"/>
        <end position="451"/>
    </location>
</feature>
<feature type="compositionally biased region" description="Pro residues" evidence="1">
    <location>
        <begin position="51"/>
        <end position="70"/>
    </location>
</feature>
<feature type="compositionally biased region" description="Acidic residues" evidence="1">
    <location>
        <begin position="845"/>
        <end position="855"/>
    </location>
</feature>
<feature type="compositionally biased region" description="Low complexity" evidence="1">
    <location>
        <begin position="125"/>
        <end position="145"/>
    </location>
</feature>
<proteinExistence type="predicted"/>
<feature type="compositionally biased region" description="Polar residues" evidence="1">
    <location>
        <begin position="23"/>
        <end position="33"/>
    </location>
</feature>
<organism evidence="2 3">
    <name type="scientific">Symbiodinium microadriaticum</name>
    <name type="common">Dinoflagellate</name>
    <name type="synonym">Zooxanthella microadriatica</name>
    <dbReference type="NCBI Taxonomy" id="2951"/>
    <lineage>
        <taxon>Eukaryota</taxon>
        <taxon>Sar</taxon>
        <taxon>Alveolata</taxon>
        <taxon>Dinophyceae</taxon>
        <taxon>Suessiales</taxon>
        <taxon>Symbiodiniaceae</taxon>
        <taxon>Symbiodinium</taxon>
    </lineage>
</organism>
<accession>A0A1Q9CD72</accession>
<feature type="region of interest" description="Disordered" evidence="1">
    <location>
        <begin position="20"/>
        <end position="178"/>
    </location>
</feature>
<reference evidence="2 3" key="1">
    <citation type="submission" date="2016-02" db="EMBL/GenBank/DDBJ databases">
        <title>Genome analysis of coral dinoflagellate symbionts highlights evolutionary adaptations to a symbiotic lifestyle.</title>
        <authorList>
            <person name="Aranda M."/>
            <person name="Li Y."/>
            <person name="Liew Y.J."/>
            <person name="Baumgarten S."/>
            <person name="Simakov O."/>
            <person name="Wilson M."/>
            <person name="Piel J."/>
            <person name="Ashoor H."/>
            <person name="Bougouffa S."/>
            <person name="Bajic V.B."/>
            <person name="Ryu T."/>
            <person name="Ravasi T."/>
            <person name="Bayer T."/>
            <person name="Micklem G."/>
            <person name="Kim H."/>
            <person name="Bhak J."/>
            <person name="Lajeunesse T.C."/>
            <person name="Voolstra C.R."/>
        </authorList>
    </citation>
    <scope>NUCLEOTIDE SEQUENCE [LARGE SCALE GENOMIC DNA]</scope>
    <source>
        <strain evidence="2 3">CCMP2467</strain>
    </source>
</reference>
<gene>
    <name evidence="2" type="ORF">AK812_SmicGene38661</name>
</gene>
<feature type="region of interest" description="Disordered" evidence="1">
    <location>
        <begin position="584"/>
        <end position="609"/>
    </location>
</feature>
<evidence type="ECO:0000313" key="3">
    <source>
        <dbReference type="Proteomes" id="UP000186817"/>
    </source>
</evidence>
<name>A0A1Q9CD72_SYMMI</name>
<feature type="compositionally biased region" description="Basic and acidic residues" evidence="1">
    <location>
        <begin position="161"/>
        <end position="178"/>
    </location>
</feature>
<feature type="region of interest" description="Disordered" evidence="1">
    <location>
        <begin position="634"/>
        <end position="684"/>
    </location>
</feature>
<feature type="compositionally biased region" description="Basic and acidic residues" evidence="1">
    <location>
        <begin position="325"/>
        <end position="338"/>
    </location>
</feature>
<feature type="compositionally biased region" description="Low complexity" evidence="1">
    <location>
        <begin position="251"/>
        <end position="264"/>
    </location>
</feature>
<feature type="compositionally biased region" description="Basic and acidic residues" evidence="1">
    <location>
        <begin position="432"/>
        <end position="443"/>
    </location>
</feature>
<feature type="region of interest" description="Disordered" evidence="1">
    <location>
        <begin position="837"/>
        <end position="870"/>
    </location>
</feature>
<evidence type="ECO:0000256" key="1">
    <source>
        <dbReference type="SAM" id="MobiDB-lite"/>
    </source>
</evidence>
<dbReference type="AlphaFoldDB" id="A0A1Q9CD72"/>
<feature type="region of interest" description="Disordered" evidence="1">
    <location>
        <begin position="245"/>
        <end position="269"/>
    </location>
</feature>
<comment type="caution">
    <text evidence="2">The sequence shown here is derived from an EMBL/GenBank/DDBJ whole genome shotgun (WGS) entry which is preliminary data.</text>
</comment>
<protein>
    <submittedName>
        <fullName evidence="2">Uncharacterized protein</fullName>
    </submittedName>
</protein>
<feature type="compositionally biased region" description="Basic and acidic residues" evidence="1">
    <location>
        <begin position="89"/>
        <end position="99"/>
    </location>
</feature>
<feature type="compositionally biased region" description="Basic and acidic residues" evidence="1">
    <location>
        <begin position="634"/>
        <end position="646"/>
    </location>
</feature>
<feature type="compositionally biased region" description="Basic and acidic residues" evidence="1">
    <location>
        <begin position="659"/>
        <end position="670"/>
    </location>
</feature>
<keyword evidence="3" id="KW-1185">Reference proteome</keyword>